<dbReference type="Proteomes" id="UP000270094">
    <property type="component" value="Unassembled WGS sequence"/>
</dbReference>
<protein>
    <recommendedName>
        <fullName evidence="2">Laminin G domain-containing protein</fullName>
    </recommendedName>
</protein>
<evidence type="ECO:0000313" key="4">
    <source>
        <dbReference type="Proteomes" id="UP000270094"/>
    </source>
</evidence>
<gene>
    <name evidence="3" type="ORF">SVUK_LOCUS4535</name>
</gene>
<dbReference type="SUPFAM" id="SSF49899">
    <property type="entry name" value="Concanavalin A-like lectins/glucanases"/>
    <property type="match status" value="2"/>
</dbReference>
<dbReference type="OrthoDB" id="5836593at2759"/>
<sequence>MVDELLPVSINDCPTPKVMRRRMYIGGVISKHRSSFNLQVPGYDGCIRDFKVNNVAQSLEGESSRDIIPCARPTKGMYAHEGGFAVFDGLQKAIKDGSRNIDISLSFRPIVDEGTLLAILTNSNPEKARLTIEIKRDKVLVTVIHEASGLEIRDAIPALRPLCDDAWHTMHLLVGQKVMEIRIDEERNELPIDHMSAEARDLLLNLPLNIAGVSAPVAEKLSMTSLVGCYKDLKLSGHPKYFESAQKSNKAAVDACPFH</sequence>
<evidence type="ECO:0000256" key="1">
    <source>
        <dbReference type="PROSITE-ProRule" id="PRU00122"/>
    </source>
</evidence>
<dbReference type="InterPro" id="IPR013320">
    <property type="entry name" value="ConA-like_dom_sf"/>
</dbReference>
<keyword evidence="4" id="KW-1185">Reference proteome</keyword>
<dbReference type="AlphaFoldDB" id="A0A3P7IZ90"/>
<feature type="domain" description="Laminin G" evidence="2">
    <location>
        <begin position="74"/>
        <end position="256"/>
    </location>
</feature>
<evidence type="ECO:0000259" key="2">
    <source>
        <dbReference type="PROSITE" id="PS50025"/>
    </source>
</evidence>
<dbReference type="SMART" id="SM00282">
    <property type="entry name" value="LamG"/>
    <property type="match status" value="1"/>
</dbReference>
<dbReference type="InterPro" id="IPR001791">
    <property type="entry name" value="Laminin_G"/>
</dbReference>
<feature type="disulfide bond" evidence="1">
    <location>
        <begin position="229"/>
        <end position="256"/>
    </location>
</feature>
<dbReference type="Pfam" id="PF02210">
    <property type="entry name" value="Laminin_G_2"/>
    <property type="match status" value="1"/>
</dbReference>
<accession>A0A3P7IZ90</accession>
<proteinExistence type="predicted"/>
<organism evidence="3 4">
    <name type="scientific">Strongylus vulgaris</name>
    <name type="common">Blood worm</name>
    <dbReference type="NCBI Taxonomy" id="40348"/>
    <lineage>
        <taxon>Eukaryota</taxon>
        <taxon>Metazoa</taxon>
        <taxon>Ecdysozoa</taxon>
        <taxon>Nematoda</taxon>
        <taxon>Chromadorea</taxon>
        <taxon>Rhabditida</taxon>
        <taxon>Rhabditina</taxon>
        <taxon>Rhabditomorpha</taxon>
        <taxon>Strongyloidea</taxon>
        <taxon>Strongylidae</taxon>
        <taxon>Strongylus</taxon>
    </lineage>
</organism>
<dbReference type="PROSITE" id="PS50025">
    <property type="entry name" value="LAM_G_DOMAIN"/>
    <property type="match status" value="1"/>
</dbReference>
<reference evidence="3 4" key="1">
    <citation type="submission" date="2018-11" db="EMBL/GenBank/DDBJ databases">
        <authorList>
            <consortium name="Pathogen Informatics"/>
        </authorList>
    </citation>
    <scope>NUCLEOTIDE SEQUENCE [LARGE SCALE GENOMIC DNA]</scope>
</reference>
<dbReference type="CDD" id="cd00110">
    <property type="entry name" value="LamG"/>
    <property type="match status" value="1"/>
</dbReference>
<name>A0A3P7IZ90_STRVU</name>
<keyword evidence="1" id="KW-1015">Disulfide bond</keyword>
<dbReference type="Gene3D" id="2.60.120.200">
    <property type="match status" value="2"/>
</dbReference>
<evidence type="ECO:0000313" key="3">
    <source>
        <dbReference type="EMBL" id="VDM69537.1"/>
    </source>
</evidence>
<dbReference type="EMBL" id="UYYB01012565">
    <property type="protein sequence ID" value="VDM69537.1"/>
    <property type="molecule type" value="Genomic_DNA"/>
</dbReference>